<evidence type="ECO:0000256" key="7">
    <source>
        <dbReference type="ARBA" id="ARBA00022801"/>
    </source>
</evidence>
<feature type="compositionally biased region" description="Basic and acidic residues" evidence="15">
    <location>
        <begin position="189"/>
        <end position="206"/>
    </location>
</feature>
<dbReference type="AlphaFoldDB" id="A0AAW2ZAM2"/>
<keyword evidence="3" id="KW-1003">Cell membrane</keyword>
<keyword evidence="18" id="KW-1185">Reference proteome</keyword>
<comment type="subcellular location">
    <subcellularLocation>
        <location evidence="2">Cell membrane</location>
        <topology evidence="2">Multi-pass membrane protein</topology>
    </subcellularLocation>
</comment>
<keyword evidence="11" id="KW-0443">Lipid metabolism</keyword>
<dbReference type="SUPFAM" id="SSF53474">
    <property type="entry name" value="alpha/beta-Hydrolases"/>
    <property type="match status" value="1"/>
</dbReference>
<keyword evidence="4" id="KW-0597">Phosphoprotein</keyword>
<protein>
    <recommendedName>
        <fullName evidence="14">sn-1-specific diacylglycerol lipase</fullName>
        <ecNumber evidence="14">3.1.1.116</ecNumber>
    </recommendedName>
</protein>
<feature type="compositionally biased region" description="Polar residues" evidence="15">
    <location>
        <begin position="493"/>
        <end position="511"/>
    </location>
</feature>
<evidence type="ECO:0000256" key="10">
    <source>
        <dbReference type="ARBA" id="ARBA00022989"/>
    </source>
</evidence>
<dbReference type="GO" id="GO:0016298">
    <property type="term" value="F:lipase activity"/>
    <property type="evidence" value="ECO:0007669"/>
    <property type="project" value="TreeGrafter"/>
</dbReference>
<feature type="region of interest" description="Disordered" evidence="15">
    <location>
        <begin position="188"/>
        <end position="210"/>
    </location>
</feature>
<evidence type="ECO:0000256" key="12">
    <source>
        <dbReference type="ARBA" id="ARBA00023136"/>
    </source>
</evidence>
<organism evidence="17 18">
    <name type="scientific">Acrasis kona</name>
    <dbReference type="NCBI Taxonomy" id="1008807"/>
    <lineage>
        <taxon>Eukaryota</taxon>
        <taxon>Discoba</taxon>
        <taxon>Heterolobosea</taxon>
        <taxon>Tetramitia</taxon>
        <taxon>Eutetramitia</taxon>
        <taxon>Acrasidae</taxon>
        <taxon>Acrasis</taxon>
    </lineage>
</organism>
<evidence type="ECO:0000256" key="15">
    <source>
        <dbReference type="SAM" id="MobiDB-lite"/>
    </source>
</evidence>
<keyword evidence="6" id="KW-0479">Metal-binding</keyword>
<keyword evidence="10" id="KW-1133">Transmembrane helix</keyword>
<evidence type="ECO:0000256" key="8">
    <source>
        <dbReference type="ARBA" id="ARBA00022837"/>
    </source>
</evidence>
<sequence length="693" mass="78367">MDQPVLQSKHYQPSNGSPTNNGVAKRLPPPPPAHLLRERRTSITENNERKSADEDQEPEYVLQGHASDEAIQLEEKQPSLMELITKTAECMKEAFPSYSELTVGDLSVGLAGVAVEHKKQNALNKLHESPCLFQIEQSDHDFLVKDKKSPITAVNPEGVDTSKILLANRLVNYAMYVYYPIVEPELEKEETKDGAKSPEPKDKAEAIVEDPEQPKKHYVLMGQVKDVKDAISAETITKKKEHVNLRAHLIEDLVQFRCESGHMQNAFFTKIDYKMNALIISVRGTDSSMDAFTNATANPINFSAHKQYPEHCEEMVEGVVHKGKLEAAKWVLSQNEAIIKEIFFKSDAGSETNNKKQKIERIYFVGHSLGGSVATLTGILAREFFHEHRSSARTLPPIKVVTFACSCFSSYNISRWCRGFVDTWVIGGDIVPRMSPGQAERLRLEIQQCNWENKVDSFLKQHSNIAAAVNMFNSYLENKGYITLLKNKQQQQQMDSTQVHTNQEGNTIISETTNDDSSTDQTDKQQTNYEIETLYPPGNIYLLVEDQNNEQAEKDFGSMLITFLESKFKDEEKEAESPMNSPVTVTSLVSSWWSAGKETKKPTKKIEKIEKGAVVVAVQDERRQFVMRHVDAKHFDRIILNPGMFKDHRLVNFHDALLFMEEATGLKEKSTTKTLVRIAPLPNTNTTLLKNYS</sequence>
<feature type="compositionally biased region" description="Polar residues" evidence="15">
    <location>
        <begin position="1"/>
        <end position="22"/>
    </location>
</feature>
<evidence type="ECO:0000256" key="1">
    <source>
        <dbReference type="ARBA" id="ARBA00001913"/>
    </source>
</evidence>
<evidence type="ECO:0000256" key="14">
    <source>
        <dbReference type="ARBA" id="ARBA00026104"/>
    </source>
</evidence>
<feature type="compositionally biased region" description="Basic and acidic residues" evidence="15">
    <location>
        <begin position="35"/>
        <end position="53"/>
    </location>
</feature>
<evidence type="ECO:0000256" key="2">
    <source>
        <dbReference type="ARBA" id="ARBA00004651"/>
    </source>
</evidence>
<dbReference type="EMBL" id="JAOPGA020001197">
    <property type="protein sequence ID" value="KAL0485993.1"/>
    <property type="molecule type" value="Genomic_DNA"/>
</dbReference>
<evidence type="ECO:0000256" key="13">
    <source>
        <dbReference type="ARBA" id="ARBA00024531"/>
    </source>
</evidence>
<dbReference type="CDD" id="cd00519">
    <property type="entry name" value="Lipase_3"/>
    <property type="match status" value="1"/>
</dbReference>
<dbReference type="Gene3D" id="3.40.50.1820">
    <property type="entry name" value="alpha/beta hydrolase"/>
    <property type="match status" value="1"/>
</dbReference>
<evidence type="ECO:0000256" key="11">
    <source>
        <dbReference type="ARBA" id="ARBA00023098"/>
    </source>
</evidence>
<evidence type="ECO:0000313" key="18">
    <source>
        <dbReference type="Proteomes" id="UP001431209"/>
    </source>
</evidence>
<dbReference type="GO" id="GO:0005886">
    <property type="term" value="C:plasma membrane"/>
    <property type="evidence" value="ECO:0007669"/>
    <property type="project" value="UniProtKB-SubCell"/>
</dbReference>
<keyword evidence="12" id="KW-0472">Membrane</keyword>
<dbReference type="EC" id="3.1.1.116" evidence="14"/>
<dbReference type="Pfam" id="PF01764">
    <property type="entry name" value="Lipase_3"/>
    <property type="match status" value="1"/>
</dbReference>
<dbReference type="InterPro" id="IPR029058">
    <property type="entry name" value="AB_hydrolase_fold"/>
</dbReference>
<name>A0AAW2ZAM2_9EUKA</name>
<gene>
    <name evidence="17" type="ORF">AKO1_012234</name>
</gene>
<accession>A0AAW2ZAM2</accession>
<evidence type="ECO:0000256" key="3">
    <source>
        <dbReference type="ARBA" id="ARBA00022475"/>
    </source>
</evidence>
<dbReference type="Proteomes" id="UP001431209">
    <property type="component" value="Unassembled WGS sequence"/>
</dbReference>
<feature type="region of interest" description="Disordered" evidence="15">
    <location>
        <begin position="493"/>
        <end position="523"/>
    </location>
</feature>
<keyword evidence="5" id="KW-0812">Transmembrane</keyword>
<dbReference type="GO" id="GO:0046872">
    <property type="term" value="F:metal ion binding"/>
    <property type="evidence" value="ECO:0007669"/>
    <property type="project" value="UniProtKB-KW"/>
</dbReference>
<evidence type="ECO:0000256" key="5">
    <source>
        <dbReference type="ARBA" id="ARBA00022692"/>
    </source>
</evidence>
<reference evidence="17 18" key="1">
    <citation type="submission" date="2024-03" db="EMBL/GenBank/DDBJ databases">
        <title>The Acrasis kona genome and developmental transcriptomes reveal deep origins of eukaryotic multicellular pathways.</title>
        <authorList>
            <person name="Sheikh S."/>
            <person name="Fu C.-J."/>
            <person name="Brown M.W."/>
            <person name="Baldauf S.L."/>
        </authorList>
    </citation>
    <scope>NUCLEOTIDE SEQUENCE [LARGE SCALE GENOMIC DNA]</scope>
    <source>
        <strain evidence="17 18">ATCC MYA-3509</strain>
    </source>
</reference>
<feature type="domain" description="Fungal lipase-type" evidence="16">
    <location>
        <begin position="280"/>
        <end position="436"/>
    </location>
</feature>
<keyword evidence="8" id="KW-0106">Calcium</keyword>
<feature type="region of interest" description="Disordered" evidence="15">
    <location>
        <begin position="1"/>
        <end position="59"/>
    </location>
</feature>
<dbReference type="GO" id="GO:0016042">
    <property type="term" value="P:lipid catabolic process"/>
    <property type="evidence" value="ECO:0007669"/>
    <property type="project" value="UniProtKB-KW"/>
</dbReference>
<keyword evidence="9" id="KW-0442">Lipid degradation</keyword>
<keyword evidence="7" id="KW-0378">Hydrolase</keyword>
<evidence type="ECO:0000313" key="17">
    <source>
        <dbReference type="EMBL" id="KAL0485993.1"/>
    </source>
</evidence>
<dbReference type="InterPro" id="IPR002921">
    <property type="entry name" value="Fungal_lipase-type"/>
</dbReference>
<comment type="catalytic activity">
    <reaction evidence="13">
        <text>a 1,2-diacyl-sn-glycerol + H2O = a 2-acylglycerol + a fatty acid + H(+)</text>
        <dbReference type="Rhea" id="RHEA:33275"/>
        <dbReference type="ChEBI" id="CHEBI:15377"/>
        <dbReference type="ChEBI" id="CHEBI:15378"/>
        <dbReference type="ChEBI" id="CHEBI:17389"/>
        <dbReference type="ChEBI" id="CHEBI:17815"/>
        <dbReference type="ChEBI" id="CHEBI:28868"/>
        <dbReference type="EC" id="3.1.1.116"/>
    </reaction>
    <physiologicalReaction direction="left-to-right" evidence="13">
        <dbReference type="Rhea" id="RHEA:33276"/>
    </physiologicalReaction>
</comment>
<evidence type="ECO:0000259" key="16">
    <source>
        <dbReference type="Pfam" id="PF01764"/>
    </source>
</evidence>
<evidence type="ECO:0000256" key="4">
    <source>
        <dbReference type="ARBA" id="ARBA00022553"/>
    </source>
</evidence>
<evidence type="ECO:0000256" key="6">
    <source>
        <dbReference type="ARBA" id="ARBA00022723"/>
    </source>
</evidence>
<dbReference type="InterPro" id="IPR052214">
    <property type="entry name" value="DAG_Lipase-Related"/>
</dbReference>
<dbReference type="PANTHER" id="PTHR45792">
    <property type="entry name" value="DIACYLGLYCEROL LIPASE HOMOLOG-RELATED"/>
    <property type="match status" value="1"/>
</dbReference>
<comment type="caution">
    <text evidence="17">The sequence shown here is derived from an EMBL/GenBank/DDBJ whole genome shotgun (WGS) entry which is preliminary data.</text>
</comment>
<proteinExistence type="predicted"/>
<comment type="cofactor">
    <cofactor evidence="1">
        <name>Ca(2+)</name>
        <dbReference type="ChEBI" id="CHEBI:29108"/>
    </cofactor>
</comment>
<dbReference type="PANTHER" id="PTHR45792:SF8">
    <property type="entry name" value="DIACYLGLYCEROL LIPASE-ALPHA"/>
    <property type="match status" value="1"/>
</dbReference>
<evidence type="ECO:0000256" key="9">
    <source>
        <dbReference type="ARBA" id="ARBA00022963"/>
    </source>
</evidence>